<sequence>MSAESPKFDLQNVDYSTYLVTDSTMIPESSTFLKQVEDSIKGGATIVQLREKSLSTLEFIARAEKVHQMTKRAGIPLLINDRIDVALAIDCEGVHIGQDDMPAKLARKILGEDKIIGITCSNPGEVEVVCQEQIADYVGLGTVYQTNTKKDTKTPHGIGPIGIRQMLRVLNIHNSSEAGTGKQIKSVAIGGVNHTNASKVLFQCKYKNETLDGLAIVSCIMAAQDAKSATETFIERANSKFVHNDLDSASISPKSITEKHPLVHHITNNVVKNFSANVTLAIGGSPIMSELAEEFQEFSEKFENLSLVLNLGTPIPSQVELFKHAIVTYNETKTPIVFDPVAAGASEARLNVCKQLLNAGHMTVIKGNLGEISAIYKLTTEYGTKIDKVTEVAMRGVDSAGELREHDIFKIAQAIIEDFACIVVITGEINYVCRVDGHGSLEVEKVQGGSPVMGLITGTGCSLGSTIAAYLGASSSNQFSATVAAVRIYNEAGRTAAISSSKNLEEVPKPAAFQSHFIDTLYTLSTR</sequence>
<evidence type="ECO:0000256" key="14">
    <source>
        <dbReference type="ARBA" id="ARBA00047851"/>
    </source>
</evidence>
<accession>A0A9P0QUT8</accession>
<comment type="similarity">
    <text evidence="16">In the C-terminal section; belongs to the Thz kinase family.</text>
</comment>
<evidence type="ECO:0000256" key="11">
    <source>
        <dbReference type="ARBA" id="ARBA00022842"/>
    </source>
</evidence>
<gene>
    <name evidence="19" type="ORF">CLIB1423_26S00650</name>
</gene>
<dbReference type="Pfam" id="PF02581">
    <property type="entry name" value="TMP-TENI"/>
    <property type="match status" value="1"/>
</dbReference>
<dbReference type="GO" id="GO:0004789">
    <property type="term" value="F:thiamine-phosphate diphosphorylase activity"/>
    <property type="evidence" value="ECO:0007669"/>
    <property type="project" value="UniProtKB-EC"/>
</dbReference>
<dbReference type="Proteomes" id="UP000837801">
    <property type="component" value="Unassembled WGS sequence"/>
</dbReference>
<evidence type="ECO:0000256" key="2">
    <source>
        <dbReference type="ARBA" id="ARBA00001946"/>
    </source>
</evidence>
<comment type="catalytic activity">
    <reaction evidence="13">
        <text>4-methyl-5-(2-phosphooxyethyl)-thiazole + 4-amino-2-methyl-5-(diphosphooxymethyl)pyrimidine + H(+) = thiamine phosphate + diphosphate</text>
        <dbReference type="Rhea" id="RHEA:22328"/>
        <dbReference type="ChEBI" id="CHEBI:15378"/>
        <dbReference type="ChEBI" id="CHEBI:33019"/>
        <dbReference type="ChEBI" id="CHEBI:37575"/>
        <dbReference type="ChEBI" id="CHEBI:57841"/>
        <dbReference type="ChEBI" id="CHEBI:58296"/>
        <dbReference type="EC" id="2.5.1.3"/>
    </reaction>
</comment>
<organism evidence="19 20">
    <name type="scientific">[Candida] railenensis</name>
    <dbReference type="NCBI Taxonomy" id="45579"/>
    <lineage>
        <taxon>Eukaryota</taxon>
        <taxon>Fungi</taxon>
        <taxon>Dikarya</taxon>
        <taxon>Ascomycota</taxon>
        <taxon>Saccharomycotina</taxon>
        <taxon>Pichiomycetes</taxon>
        <taxon>Debaryomycetaceae</taxon>
        <taxon>Kurtzmaniella</taxon>
    </lineage>
</organism>
<evidence type="ECO:0000256" key="13">
    <source>
        <dbReference type="ARBA" id="ARBA00047334"/>
    </source>
</evidence>
<protein>
    <submittedName>
        <fullName evidence="19">Probable thiamine biosynthetic bifunctional enzyme</fullName>
    </submittedName>
</protein>
<evidence type="ECO:0000256" key="8">
    <source>
        <dbReference type="ARBA" id="ARBA00022741"/>
    </source>
</evidence>
<dbReference type="InterPro" id="IPR013785">
    <property type="entry name" value="Aldolase_TIM"/>
</dbReference>
<dbReference type="InterPro" id="IPR000417">
    <property type="entry name" value="Hyethyz_kinase"/>
</dbReference>
<evidence type="ECO:0000256" key="5">
    <source>
        <dbReference type="ARBA" id="ARBA00005165"/>
    </source>
</evidence>
<keyword evidence="10" id="KW-0067">ATP-binding</keyword>
<keyword evidence="6" id="KW-0808">Transferase</keyword>
<dbReference type="GO" id="GO:0009228">
    <property type="term" value="P:thiamine biosynthetic process"/>
    <property type="evidence" value="ECO:0007669"/>
    <property type="project" value="UniProtKB-KW"/>
</dbReference>
<comment type="caution">
    <text evidence="19">The sequence shown here is derived from an EMBL/GenBank/DDBJ whole genome shotgun (WGS) entry which is preliminary data.</text>
</comment>
<dbReference type="Gene3D" id="3.40.1190.20">
    <property type="match status" value="1"/>
</dbReference>
<comment type="pathway">
    <text evidence="4">Cofactor biosynthesis; thiamine diphosphate biosynthesis; 4-methyl-5-(2-phosphoethyl)-thiazole from 5-(2-hydroxyethyl)-4-methylthiazole: step 1/1.</text>
</comment>
<dbReference type="InterPro" id="IPR034291">
    <property type="entry name" value="TMP_synthase"/>
</dbReference>
<evidence type="ECO:0000259" key="18">
    <source>
        <dbReference type="Pfam" id="PF02581"/>
    </source>
</evidence>
<comment type="pathway">
    <text evidence="5">Cofactor biosynthesis; thiamine diphosphate biosynthesis; thiamine phosphate from 4-amino-2-methyl-5-diphosphomethylpyrimidine and 4-methyl-5-(2-phosphoethyl)-thiazole: step 1/1.</text>
</comment>
<dbReference type="HAMAP" id="MF_00228">
    <property type="entry name" value="Thz_kinase"/>
    <property type="match status" value="1"/>
</dbReference>
<dbReference type="InterPro" id="IPR022998">
    <property type="entry name" value="ThiamineP_synth_TenI"/>
</dbReference>
<keyword evidence="8" id="KW-0547">Nucleotide-binding</keyword>
<proteinExistence type="inferred from homology"/>
<keyword evidence="12" id="KW-0784">Thiamine biosynthesis</keyword>
<dbReference type="OrthoDB" id="4994at2759"/>
<dbReference type="SUPFAM" id="SSF53613">
    <property type="entry name" value="Ribokinase-like"/>
    <property type="match status" value="1"/>
</dbReference>
<evidence type="ECO:0000256" key="7">
    <source>
        <dbReference type="ARBA" id="ARBA00022723"/>
    </source>
</evidence>
<dbReference type="Gene3D" id="3.20.20.70">
    <property type="entry name" value="Aldolase class I"/>
    <property type="match status" value="1"/>
</dbReference>
<dbReference type="PRINTS" id="PR01099">
    <property type="entry name" value="HYETHTZKNASE"/>
</dbReference>
<comment type="cofactor">
    <cofactor evidence="2">
        <name>Mg(2+)</name>
        <dbReference type="ChEBI" id="CHEBI:18420"/>
    </cofactor>
</comment>
<dbReference type="SUPFAM" id="SSF51391">
    <property type="entry name" value="Thiamin phosphate synthase"/>
    <property type="match status" value="1"/>
</dbReference>
<name>A0A9P0QUT8_9ASCO</name>
<evidence type="ECO:0000256" key="16">
    <source>
        <dbReference type="ARBA" id="ARBA00061146"/>
    </source>
</evidence>
<dbReference type="GO" id="GO:0004417">
    <property type="term" value="F:hydroxyethylthiazole kinase activity"/>
    <property type="evidence" value="ECO:0007669"/>
    <property type="project" value="UniProtKB-EC"/>
</dbReference>
<comment type="catalytic activity">
    <reaction evidence="1">
        <text>5-(2-hydroxyethyl)-4-methylthiazole + ATP = 4-methyl-5-(2-phosphooxyethyl)-thiazole + ADP + H(+)</text>
        <dbReference type="Rhea" id="RHEA:24212"/>
        <dbReference type="ChEBI" id="CHEBI:15378"/>
        <dbReference type="ChEBI" id="CHEBI:17957"/>
        <dbReference type="ChEBI" id="CHEBI:30616"/>
        <dbReference type="ChEBI" id="CHEBI:58296"/>
        <dbReference type="ChEBI" id="CHEBI:456216"/>
        <dbReference type="EC" id="2.7.1.50"/>
    </reaction>
</comment>
<dbReference type="PANTHER" id="PTHR20857:SF23">
    <property type="entry name" value="THIAMINE BIOSYNTHETIC BIFUNCTIONAL ENZYME"/>
    <property type="match status" value="1"/>
</dbReference>
<evidence type="ECO:0000256" key="12">
    <source>
        <dbReference type="ARBA" id="ARBA00022977"/>
    </source>
</evidence>
<dbReference type="FunFam" id="3.20.20.70:FF:000104">
    <property type="entry name" value="Thiamine biosynthetic bifunctional enzyme"/>
    <property type="match status" value="1"/>
</dbReference>
<dbReference type="GO" id="GO:0005737">
    <property type="term" value="C:cytoplasm"/>
    <property type="evidence" value="ECO:0007669"/>
    <property type="project" value="TreeGrafter"/>
</dbReference>
<keyword evidence="20" id="KW-1185">Reference proteome</keyword>
<dbReference type="CDD" id="cd00564">
    <property type="entry name" value="TMP_TenI"/>
    <property type="match status" value="1"/>
</dbReference>
<comment type="function">
    <text evidence="3">Condenses 4-methyl-5-(beta-hydroxyethyl)thiazole monophosphate (THZ-P) and 2-methyl-4-amino-5-hydroxymethyl pyrimidine pyrophosphate (HMP-PP) to form thiamine monophosphate (TMP).</text>
</comment>
<evidence type="ECO:0000256" key="1">
    <source>
        <dbReference type="ARBA" id="ARBA00001771"/>
    </source>
</evidence>
<dbReference type="Pfam" id="PF02110">
    <property type="entry name" value="HK"/>
    <property type="match status" value="1"/>
</dbReference>
<dbReference type="CDD" id="cd01170">
    <property type="entry name" value="THZ_kinase"/>
    <property type="match status" value="1"/>
</dbReference>
<keyword evidence="7" id="KW-0479">Metal-binding</keyword>
<dbReference type="AlphaFoldDB" id="A0A9P0QUT8"/>
<dbReference type="NCBIfam" id="TIGR00693">
    <property type="entry name" value="thiE"/>
    <property type="match status" value="1"/>
</dbReference>
<evidence type="ECO:0000256" key="10">
    <source>
        <dbReference type="ARBA" id="ARBA00022840"/>
    </source>
</evidence>
<evidence type="ECO:0000256" key="6">
    <source>
        <dbReference type="ARBA" id="ARBA00022679"/>
    </source>
</evidence>
<dbReference type="GO" id="GO:0005524">
    <property type="term" value="F:ATP binding"/>
    <property type="evidence" value="ECO:0007669"/>
    <property type="project" value="UniProtKB-KW"/>
</dbReference>
<evidence type="ECO:0000256" key="4">
    <source>
        <dbReference type="ARBA" id="ARBA00004868"/>
    </source>
</evidence>
<dbReference type="GO" id="GO:0000287">
    <property type="term" value="F:magnesium ion binding"/>
    <property type="evidence" value="ECO:0007669"/>
    <property type="project" value="InterPro"/>
</dbReference>
<dbReference type="PANTHER" id="PTHR20857">
    <property type="entry name" value="THIAMINE-PHOSPHATE PYROPHOSPHORYLASE"/>
    <property type="match status" value="1"/>
</dbReference>
<evidence type="ECO:0000313" key="19">
    <source>
        <dbReference type="EMBL" id="CAH2355431.1"/>
    </source>
</evidence>
<comment type="catalytic activity">
    <reaction evidence="14">
        <text>2-(2-carboxy-4-methylthiazol-5-yl)ethyl phosphate + 4-amino-2-methyl-5-(diphosphooxymethyl)pyrimidine + 2 H(+) = thiamine phosphate + CO2 + diphosphate</text>
        <dbReference type="Rhea" id="RHEA:47848"/>
        <dbReference type="ChEBI" id="CHEBI:15378"/>
        <dbReference type="ChEBI" id="CHEBI:16526"/>
        <dbReference type="ChEBI" id="CHEBI:33019"/>
        <dbReference type="ChEBI" id="CHEBI:37575"/>
        <dbReference type="ChEBI" id="CHEBI:57841"/>
        <dbReference type="ChEBI" id="CHEBI:62890"/>
        <dbReference type="EC" id="2.5.1.3"/>
    </reaction>
</comment>
<comment type="catalytic activity">
    <reaction evidence="15">
        <text>2-[(2R,5Z)-2-carboxy-4-methylthiazol-5(2H)-ylidene]ethyl phosphate + 4-amino-2-methyl-5-(diphosphooxymethyl)pyrimidine + 2 H(+) = thiamine phosphate + CO2 + diphosphate</text>
        <dbReference type="Rhea" id="RHEA:47844"/>
        <dbReference type="ChEBI" id="CHEBI:15378"/>
        <dbReference type="ChEBI" id="CHEBI:16526"/>
        <dbReference type="ChEBI" id="CHEBI:33019"/>
        <dbReference type="ChEBI" id="CHEBI:37575"/>
        <dbReference type="ChEBI" id="CHEBI:57841"/>
        <dbReference type="ChEBI" id="CHEBI:62899"/>
        <dbReference type="EC" id="2.5.1.3"/>
    </reaction>
</comment>
<feature type="domain" description="Thiamine phosphate synthase/TenI" evidence="18">
    <location>
        <begin position="18"/>
        <end position="220"/>
    </location>
</feature>
<keyword evidence="9" id="KW-0418">Kinase</keyword>
<evidence type="ECO:0000256" key="3">
    <source>
        <dbReference type="ARBA" id="ARBA00003814"/>
    </source>
</evidence>
<dbReference type="EMBL" id="CAKXYY010000026">
    <property type="protein sequence ID" value="CAH2355431.1"/>
    <property type="molecule type" value="Genomic_DNA"/>
</dbReference>
<dbReference type="InterPro" id="IPR029056">
    <property type="entry name" value="Ribokinase-like"/>
</dbReference>
<keyword evidence="11" id="KW-0460">Magnesium</keyword>
<evidence type="ECO:0000256" key="9">
    <source>
        <dbReference type="ARBA" id="ARBA00022777"/>
    </source>
</evidence>
<evidence type="ECO:0000256" key="17">
    <source>
        <dbReference type="ARBA" id="ARBA00061283"/>
    </source>
</evidence>
<dbReference type="InterPro" id="IPR036206">
    <property type="entry name" value="ThiamineP_synth_sf"/>
</dbReference>
<reference evidence="19" key="1">
    <citation type="submission" date="2022-03" db="EMBL/GenBank/DDBJ databases">
        <authorList>
            <person name="Legras J.-L."/>
            <person name="Devillers H."/>
            <person name="Grondin C."/>
        </authorList>
    </citation>
    <scope>NUCLEOTIDE SEQUENCE</scope>
    <source>
        <strain evidence="19">CLIB 1423</strain>
    </source>
</reference>
<comment type="similarity">
    <text evidence="17">In the N-terminal section; belongs to the thiamine-phosphate synthase family.</text>
</comment>
<evidence type="ECO:0000256" key="15">
    <source>
        <dbReference type="ARBA" id="ARBA00047883"/>
    </source>
</evidence>
<dbReference type="HAMAP" id="MF_00097">
    <property type="entry name" value="TMP_synthase"/>
    <property type="match status" value="1"/>
</dbReference>
<evidence type="ECO:0000313" key="20">
    <source>
        <dbReference type="Proteomes" id="UP000837801"/>
    </source>
</evidence>